<protein>
    <submittedName>
        <fullName evidence="1">Uncharacterized protein</fullName>
    </submittedName>
</protein>
<evidence type="ECO:0000313" key="1">
    <source>
        <dbReference type="EMBL" id="EQA46010.1"/>
    </source>
</evidence>
<gene>
    <name evidence="1" type="ORF">LEP1GSC050_3134</name>
</gene>
<evidence type="ECO:0000313" key="2">
    <source>
        <dbReference type="Proteomes" id="UP000015454"/>
    </source>
</evidence>
<dbReference type="AlphaFoldDB" id="T0F4J1"/>
<name>T0F4J1_9LEPT</name>
<dbReference type="EMBL" id="AHMO02000008">
    <property type="protein sequence ID" value="EQA46010.1"/>
    <property type="molecule type" value="Genomic_DNA"/>
</dbReference>
<sequence length="220" mass="24971">MSGKGGSSHPASRIEIAKKGKLKKCTHTAMDTELLSLFWIEKIKLSQYTIQTVKNLTDVQLDHPDTLGETVRRYLNSMVASDFLFRLSLPVSIGISSILPIPRQQESEIEKDLVRVRDLFGSPPLPPGLKDIIVTSAEGLYFDECNPSLKSVFERWKRILLRLEKTIHNVSQKDSLKYRYFSVLGIVSLPVAINYFGTQNLYYLRNGILKIKENPSFPKS</sequence>
<organism evidence="1 2">
    <name type="scientific">Leptospira broomii serovar Hurstbridge str. 5399</name>
    <dbReference type="NCBI Taxonomy" id="1049789"/>
    <lineage>
        <taxon>Bacteria</taxon>
        <taxon>Pseudomonadati</taxon>
        <taxon>Spirochaetota</taxon>
        <taxon>Spirochaetia</taxon>
        <taxon>Leptospirales</taxon>
        <taxon>Leptospiraceae</taxon>
        <taxon>Leptospira</taxon>
    </lineage>
</organism>
<keyword evidence="2" id="KW-1185">Reference proteome</keyword>
<dbReference type="STRING" id="1049789.LEP1GSC050_3134"/>
<reference evidence="1" key="1">
    <citation type="submission" date="2013-05" db="EMBL/GenBank/DDBJ databases">
        <authorList>
            <person name="Harkins D.M."/>
            <person name="Durkin A.S."/>
            <person name="Brinkac L.M."/>
            <person name="Haft D.H."/>
            <person name="Selengut J.D."/>
            <person name="Sanka R."/>
            <person name="DePew J."/>
            <person name="Purushe J."/>
            <person name="Hartskeerl R.A."/>
            <person name="Ahmed A."/>
            <person name="van der Linden H."/>
            <person name="Goris M.G.A."/>
            <person name="Vinetz J.M."/>
            <person name="Sutton G.G."/>
            <person name="Nierman W.C."/>
            <person name="Fouts D.E."/>
        </authorList>
    </citation>
    <scope>NUCLEOTIDE SEQUENCE [LARGE SCALE GENOMIC DNA]</scope>
    <source>
        <strain evidence="1">5399</strain>
    </source>
</reference>
<comment type="caution">
    <text evidence="1">The sequence shown here is derived from an EMBL/GenBank/DDBJ whole genome shotgun (WGS) entry which is preliminary data.</text>
</comment>
<dbReference type="Proteomes" id="UP000015454">
    <property type="component" value="Unassembled WGS sequence"/>
</dbReference>
<proteinExistence type="predicted"/>
<accession>T0F4J1</accession>